<protein>
    <submittedName>
        <fullName evidence="2">Uncharacterized protein</fullName>
    </submittedName>
</protein>
<keyword evidence="1" id="KW-0732">Signal</keyword>
<evidence type="ECO:0000313" key="2">
    <source>
        <dbReference type="EMBL" id="UJO25306.1"/>
    </source>
</evidence>
<dbReference type="AlphaFoldDB" id="A0A9Q8PMS3"/>
<proteinExistence type="predicted"/>
<gene>
    <name evidence="2" type="ORF">CLAFUR5_14308</name>
</gene>
<organism evidence="2 3">
    <name type="scientific">Passalora fulva</name>
    <name type="common">Tomato leaf mold</name>
    <name type="synonym">Cladosporium fulvum</name>
    <dbReference type="NCBI Taxonomy" id="5499"/>
    <lineage>
        <taxon>Eukaryota</taxon>
        <taxon>Fungi</taxon>
        <taxon>Dikarya</taxon>
        <taxon>Ascomycota</taxon>
        <taxon>Pezizomycotina</taxon>
        <taxon>Dothideomycetes</taxon>
        <taxon>Dothideomycetidae</taxon>
        <taxon>Mycosphaerellales</taxon>
        <taxon>Mycosphaerellaceae</taxon>
        <taxon>Fulvia</taxon>
    </lineage>
</organism>
<dbReference type="RefSeq" id="XP_047769672.1">
    <property type="nucleotide sequence ID" value="XM_047913456.1"/>
</dbReference>
<keyword evidence="3" id="KW-1185">Reference proteome</keyword>
<dbReference type="GeneID" id="71994186"/>
<dbReference type="KEGG" id="ffu:CLAFUR5_14308"/>
<reference evidence="2" key="2">
    <citation type="journal article" date="2022" name="Microb. Genom.">
        <title>A chromosome-scale genome assembly of the tomato pathogen Cladosporium fulvum reveals a compartmentalized genome architecture and the presence of a dispensable chromosome.</title>
        <authorList>
            <person name="Zaccaron A.Z."/>
            <person name="Chen L.H."/>
            <person name="Samaras A."/>
            <person name="Stergiopoulos I."/>
        </authorList>
    </citation>
    <scope>NUCLEOTIDE SEQUENCE</scope>
    <source>
        <strain evidence="2">Race5_Kim</strain>
    </source>
</reference>
<sequence>MKFLLFFLVAVFLSLVGGVPVEPDGAGSALHQASNGVEDVASPTDKHFALLKNTCHSSDVSSTCIFYANNAAIELIELESEYKLEIWVAPSDRTTPKAEIDKWMALSNEIAEVVMKAVAELPRPHHRFVNTDRQLIELQQHCSA</sequence>
<reference evidence="2" key="1">
    <citation type="submission" date="2021-12" db="EMBL/GenBank/DDBJ databases">
        <authorList>
            <person name="Zaccaron A."/>
            <person name="Stergiopoulos I."/>
        </authorList>
    </citation>
    <scope>NUCLEOTIDE SEQUENCE</scope>
    <source>
        <strain evidence="2">Race5_Kim</strain>
    </source>
</reference>
<dbReference type="EMBL" id="CP090175">
    <property type="protein sequence ID" value="UJO25306.1"/>
    <property type="molecule type" value="Genomic_DNA"/>
</dbReference>
<evidence type="ECO:0000313" key="3">
    <source>
        <dbReference type="Proteomes" id="UP000756132"/>
    </source>
</evidence>
<dbReference type="Proteomes" id="UP000756132">
    <property type="component" value="Chromosome 13"/>
</dbReference>
<feature type="chain" id="PRO_5040260911" evidence="1">
    <location>
        <begin position="19"/>
        <end position="144"/>
    </location>
</feature>
<feature type="signal peptide" evidence="1">
    <location>
        <begin position="1"/>
        <end position="18"/>
    </location>
</feature>
<accession>A0A9Q8PMS3</accession>
<name>A0A9Q8PMS3_PASFU</name>
<evidence type="ECO:0000256" key="1">
    <source>
        <dbReference type="SAM" id="SignalP"/>
    </source>
</evidence>